<reference evidence="1" key="1">
    <citation type="submission" date="2022-06" db="EMBL/GenBank/DDBJ databases">
        <title>Aeoliella straminimaris, a novel planctomycete from sediments.</title>
        <authorList>
            <person name="Vitorino I.R."/>
            <person name="Lage O.M."/>
        </authorList>
    </citation>
    <scope>NUCLEOTIDE SEQUENCE</scope>
    <source>
        <strain evidence="1">ICT_H6.2</strain>
    </source>
</reference>
<gene>
    <name evidence="1" type="ORF">NG895_05440</name>
</gene>
<dbReference type="AlphaFoldDB" id="A0A9X2F7M3"/>
<keyword evidence="2" id="KW-1185">Reference proteome</keyword>
<sequence>MTINLENRKQAAAYRTYCRAFAACERALGRVPGDWRTLAAISPSWRITLRRCLVLIADACNE</sequence>
<name>A0A9X2F7M3_9BACT</name>
<dbReference type="RefSeq" id="WP_252851451.1">
    <property type="nucleotide sequence ID" value="NZ_JAMXLR010000023.1"/>
</dbReference>
<evidence type="ECO:0000313" key="1">
    <source>
        <dbReference type="EMBL" id="MCO6043344.1"/>
    </source>
</evidence>
<proteinExistence type="predicted"/>
<evidence type="ECO:0000313" key="2">
    <source>
        <dbReference type="Proteomes" id="UP001155241"/>
    </source>
</evidence>
<comment type="caution">
    <text evidence="1">The sequence shown here is derived from an EMBL/GenBank/DDBJ whole genome shotgun (WGS) entry which is preliminary data.</text>
</comment>
<protein>
    <submittedName>
        <fullName evidence="1">Uncharacterized protein</fullName>
    </submittedName>
</protein>
<dbReference type="EMBL" id="JAMXLR010000023">
    <property type="protein sequence ID" value="MCO6043344.1"/>
    <property type="molecule type" value="Genomic_DNA"/>
</dbReference>
<accession>A0A9X2F7M3</accession>
<dbReference type="Proteomes" id="UP001155241">
    <property type="component" value="Unassembled WGS sequence"/>
</dbReference>
<organism evidence="1 2">
    <name type="scientific">Aeoliella straminimaris</name>
    <dbReference type="NCBI Taxonomy" id="2954799"/>
    <lineage>
        <taxon>Bacteria</taxon>
        <taxon>Pseudomonadati</taxon>
        <taxon>Planctomycetota</taxon>
        <taxon>Planctomycetia</taxon>
        <taxon>Pirellulales</taxon>
        <taxon>Lacipirellulaceae</taxon>
        <taxon>Aeoliella</taxon>
    </lineage>
</organism>